<dbReference type="GO" id="GO:0005125">
    <property type="term" value="F:cytokine activity"/>
    <property type="evidence" value="ECO:0007669"/>
    <property type="project" value="UniProtKB-KW"/>
</dbReference>
<dbReference type="InterPro" id="IPR006052">
    <property type="entry name" value="TNF_dom"/>
</dbReference>
<dbReference type="GO" id="GO:0006955">
    <property type="term" value="P:immune response"/>
    <property type="evidence" value="ECO:0007669"/>
    <property type="project" value="InterPro"/>
</dbReference>
<dbReference type="InterPro" id="IPR008983">
    <property type="entry name" value="Tumour_necrosis_fac-like_dom"/>
</dbReference>
<gene>
    <name evidence="6" type="primary">Tnfsf14</name>
    <name evidence="6" type="ORF">TACRUB_R15754</name>
</gene>
<organism evidence="6 7">
    <name type="scientific">Tachuris rubrigastra</name>
    <dbReference type="NCBI Taxonomy" id="495162"/>
    <lineage>
        <taxon>Eukaryota</taxon>
        <taxon>Metazoa</taxon>
        <taxon>Chordata</taxon>
        <taxon>Craniata</taxon>
        <taxon>Vertebrata</taxon>
        <taxon>Euteleostomi</taxon>
        <taxon>Archelosauria</taxon>
        <taxon>Archosauria</taxon>
        <taxon>Dinosauria</taxon>
        <taxon>Saurischia</taxon>
        <taxon>Theropoda</taxon>
        <taxon>Coelurosauria</taxon>
        <taxon>Aves</taxon>
        <taxon>Neognathae</taxon>
        <taxon>Neoaves</taxon>
        <taxon>Telluraves</taxon>
        <taxon>Australaves</taxon>
        <taxon>Passeriformes</taxon>
        <taxon>Tyrannidae</taxon>
        <taxon>Tachuris</taxon>
    </lineage>
</organism>
<dbReference type="SUPFAM" id="SSF49842">
    <property type="entry name" value="TNF-like"/>
    <property type="match status" value="1"/>
</dbReference>
<dbReference type="Gene3D" id="2.60.120.40">
    <property type="match status" value="1"/>
</dbReference>
<sequence length="140" mass="15892">AGPDLSSQPNGSLRWESRNSWAFLRGLEYRGGSLLCHRPGLYFVYAQIHLSSPELRSCAHSLLRIRKRSPRYPEPLDLFLNKGLHCPPPHEPRGRPWARSSFLGGLVTLEEGDEVFAQVQEPQLVRALDGTRSYFGMFMV</sequence>
<dbReference type="PANTHER" id="PTHR11471:SF34">
    <property type="entry name" value="TUMOR NECROSIS FACTOR LIGAND SUPERFAMILY MEMBER 14"/>
    <property type="match status" value="1"/>
</dbReference>
<dbReference type="GO" id="GO:0005615">
    <property type="term" value="C:extracellular space"/>
    <property type="evidence" value="ECO:0007669"/>
    <property type="project" value="UniProtKB-KW"/>
</dbReference>
<name>A0A7K4X1Q6_9TYRA</name>
<reference evidence="6 7" key="1">
    <citation type="submission" date="2019-09" db="EMBL/GenBank/DDBJ databases">
        <title>Bird 10,000 Genomes (B10K) Project - Family phase.</title>
        <authorList>
            <person name="Zhang G."/>
        </authorList>
    </citation>
    <scope>NUCLEOTIDE SEQUENCE [LARGE SCALE GENOMIC DNA]</scope>
    <source>
        <strain evidence="6">B10K-CU-031-13</strain>
        <tissue evidence="6">Muscle</tissue>
    </source>
</reference>
<dbReference type="PANTHER" id="PTHR11471">
    <property type="entry name" value="TUMOR NECROSIS FACTOR FAMILY MEMBER"/>
    <property type="match status" value="1"/>
</dbReference>
<feature type="domain" description="THD" evidence="5">
    <location>
        <begin position="1"/>
        <end position="140"/>
    </location>
</feature>
<dbReference type="Proteomes" id="UP000540952">
    <property type="component" value="Unassembled WGS sequence"/>
</dbReference>
<dbReference type="SMART" id="SM00207">
    <property type="entry name" value="TNF"/>
    <property type="match status" value="1"/>
</dbReference>
<proteinExistence type="inferred from homology"/>
<accession>A0A7K4X1Q6</accession>
<protein>
    <submittedName>
        <fullName evidence="6">TNF14 factor</fullName>
    </submittedName>
</protein>
<dbReference type="GO" id="GO:0005164">
    <property type="term" value="F:tumor necrosis factor receptor binding"/>
    <property type="evidence" value="ECO:0007669"/>
    <property type="project" value="InterPro"/>
</dbReference>
<feature type="non-terminal residue" evidence="6">
    <location>
        <position position="140"/>
    </location>
</feature>
<dbReference type="Pfam" id="PF00229">
    <property type="entry name" value="TNF"/>
    <property type="match status" value="1"/>
</dbReference>
<evidence type="ECO:0000259" key="5">
    <source>
        <dbReference type="PROSITE" id="PS50049"/>
    </source>
</evidence>
<evidence type="ECO:0000313" key="7">
    <source>
        <dbReference type="Proteomes" id="UP000540952"/>
    </source>
</evidence>
<dbReference type="PROSITE" id="PS50049">
    <property type="entry name" value="THD_2"/>
    <property type="match status" value="1"/>
</dbReference>
<comment type="subcellular location">
    <subcellularLocation>
        <location evidence="1">Membrane</location>
    </subcellularLocation>
</comment>
<evidence type="ECO:0000256" key="1">
    <source>
        <dbReference type="ARBA" id="ARBA00004370"/>
    </source>
</evidence>
<comment type="similarity">
    <text evidence="2">Belongs to the tumor necrosis factor family.</text>
</comment>
<keyword evidence="4" id="KW-0472">Membrane</keyword>
<comment type="caution">
    <text evidence="6">The sequence shown here is derived from an EMBL/GenBank/DDBJ whole genome shotgun (WGS) entry which is preliminary data.</text>
</comment>
<dbReference type="GO" id="GO:0016020">
    <property type="term" value="C:membrane"/>
    <property type="evidence" value="ECO:0007669"/>
    <property type="project" value="UniProtKB-SubCell"/>
</dbReference>
<keyword evidence="3" id="KW-0202">Cytokine</keyword>
<evidence type="ECO:0000313" key="6">
    <source>
        <dbReference type="EMBL" id="NWR40734.1"/>
    </source>
</evidence>
<dbReference type="EMBL" id="VZRD01002158">
    <property type="protein sequence ID" value="NWR40734.1"/>
    <property type="molecule type" value="Genomic_DNA"/>
</dbReference>
<feature type="non-terminal residue" evidence="6">
    <location>
        <position position="1"/>
    </location>
</feature>
<dbReference type="AlphaFoldDB" id="A0A7K4X1Q6"/>
<evidence type="ECO:0000256" key="4">
    <source>
        <dbReference type="ARBA" id="ARBA00023136"/>
    </source>
</evidence>
<dbReference type="CDD" id="cd00184">
    <property type="entry name" value="TNF"/>
    <property type="match status" value="1"/>
</dbReference>
<evidence type="ECO:0000256" key="2">
    <source>
        <dbReference type="ARBA" id="ARBA00008670"/>
    </source>
</evidence>
<keyword evidence="7" id="KW-1185">Reference proteome</keyword>
<evidence type="ECO:0000256" key="3">
    <source>
        <dbReference type="ARBA" id="ARBA00022514"/>
    </source>
</evidence>